<name>A0A1Q3ARY0_CEPFO</name>
<dbReference type="OrthoDB" id="1716743at2759"/>
<organism evidence="2 3">
    <name type="scientific">Cephalotus follicularis</name>
    <name type="common">Albany pitcher plant</name>
    <dbReference type="NCBI Taxonomy" id="3775"/>
    <lineage>
        <taxon>Eukaryota</taxon>
        <taxon>Viridiplantae</taxon>
        <taxon>Streptophyta</taxon>
        <taxon>Embryophyta</taxon>
        <taxon>Tracheophyta</taxon>
        <taxon>Spermatophyta</taxon>
        <taxon>Magnoliopsida</taxon>
        <taxon>eudicotyledons</taxon>
        <taxon>Gunneridae</taxon>
        <taxon>Pentapetalae</taxon>
        <taxon>rosids</taxon>
        <taxon>fabids</taxon>
        <taxon>Oxalidales</taxon>
        <taxon>Cephalotaceae</taxon>
        <taxon>Cephalotus</taxon>
    </lineage>
</organism>
<keyword evidence="3" id="KW-1185">Reference proteome</keyword>
<feature type="domain" description="Transposase-associated" evidence="1">
    <location>
        <begin position="14"/>
        <end position="80"/>
    </location>
</feature>
<protein>
    <submittedName>
        <fullName evidence="2">Transpos_assoc domain-containing protein</fullName>
    </submittedName>
</protein>
<dbReference type="InterPro" id="IPR029480">
    <property type="entry name" value="Transpos_assoc"/>
</dbReference>
<dbReference type="AlphaFoldDB" id="A0A1Q3ARY0"/>
<evidence type="ECO:0000313" key="3">
    <source>
        <dbReference type="Proteomes" id="UP000187406"/>
    </source>
</evidence>
<dbReference type="EMBL" id="BDDD01000070">
    <property type="protein sequence ID" value="GAV58479.1"/>
    <property type="molecule type" value="Genomic_DNA"/>
</dbReference>
<comment type="caution">
    <text evidence="2">The sequence shown here is derived from an EMBL/GenBank/DDBJ whole genome shotgun (WGS) entry which is preliminary data.</text>
</comment>
<proteinExistence type="predicted"/>
<feature type="non-terminal residue" evidence="2">
    <location>
        <position position="81"/>
    </location>
</feature>
<reference evidence="3" key="1">
    <citation type="submission" date="2016-04" db="EMBL/GenBank/DDBJ databases">
        <title>Cephalotus genome sequencing.</title>
        <authorList>
            <person name="Fukushima K."/>
            <person name="Hasebe M."/>
            <person name="Fang X."/>
        </authorList>
    </citation>
    <scope>NUCLEOTIDE SEQUENCE [LARGE SCALE GENOMIC DNA]</scope>
    <source>
        <strain evidence="3">cv. St1</strain>
    </source>
</reference>
<gene>
    <name evidence="2" type="ORF">CFOL_v3_02013</name>
</gene>
<dbReference type="Proteomes" id="UP000187406">
    <property type="component" value="Unassembled WGS sequence"/>
</dbReference>
<dbReference type="Pfam" id="PF13963">
    <property type="entry name" value="Transpos_assoc"/>
    <property type="match status" value="1"/>
</dbReference>
<evidence type="ECO:0000259" key="1">
    <source>
        <dbReference type="Pfam" id="PF13963"/>
    </source>
</evidence>
<sequence>MLLGIKIHKIEINKSWIDLRRINPRAYVQEIRMFLNFAYRNKNKDEFFYFPCIKCANRYYHGKDTVNEHLILDGFLTSYKK</sequence>
<dbReference type="InParanoid" id="A0A1Q3ARY0"/>
<accession>A0A1Q3ARY0</accession>
<evidence type="ECO:0000313" key="2">
    <source>
        <dbReference type="EMBL" id="GAV58479.1"/>
    </source>
</evidence>